<dbReference type="RefSeq" id="XP_007393945.1">
    <property type="nucleotide sequence ID" value="XM_007393883.1"/>
</dbReference>
<dbReference type="AlphaFoldDB" id="K5V796"/>
<dbReference type="InParanoid" id="K5V796"/>
<gene>
    <name evidence="1" type="ORF">PHACADRAFT_253122</name>
</gene>
<evidence type="ECO:0000313" key="2">
    <source>
        <dbReference type="Proteomes" id="UP000008370"/>
    </source>
</evidence>
<dbReference type="OrthoDB" id="2741110at2759"/>
<evidence type="ECO:0000313" key="1">
    <source>
        <dbReference type="EMBL" id="EKM58641.1"/>
    </source>
</evidence>
<sequence length="371" mass="41204">METSYINTLPQEVTDSVIDHLSDDRDSLKVCALVQRSWLPRARHHLHRNVALDCSQKKAPSANYYSTGAAKCVRSLKVITLPSPPAQGVRTDAKARAVWKVIPRFTELHDLTLVFSNWTGPARSWEWLRPAAQHVRRLNLVFATFMHSADFFEFVAMFPELERLSLTNISFGTATLTAIPVAPPHTWYIVPPEVTLAFALWLCRLPRPAIPQFNVQWEVHQPGCLVPVVDGLGPRLAQLALPLWSTRGVPSDVIKTALHSISFITAAPEIAKDGVEEALAFLTRIRVSELRSVVFDVRATAPLEAVSEQALEALDEALFGLPHSRFSSLEKVVFRVSHSAARSGLLERLKKGLSRAEKRGAVALEVVHDSV</sequence>
<dbReference type="HOGENOM" id="CLU_036316_4_1_1"/>
<evidence type="ECO:0008006" key="3">
    <source>
        <dbReference type="Google" id="ProtNLM"/>
    </source>
</evidence>
<protein>
    <recommendedName>
        <fullName evidence="3">F-box domain-containing protein</fullName>
    </recommendedName>
</protein>
<dbReference type="EMBL" id="JH930470">
    <property type="protein sequence ID" value="EKM58641.1"/>
    <property type="molecule type" value="Genomic_DNA"/>
</dbReference>
<organism evidence="1 2">
    <name type="scientific">Phanerochaete carnosa (strain HHB-10118-sp)</name>
    <name type="common">White-rot fungus</name>
    <name type="synonym">Peniophora carnosa</name>
    <dbReference type="NCBI Taxonomy" id="650164"/>
    <lineage>
        <taxon>Eukaryota</taxon>
        <taxon>Fungi</taxon>
        <taxon>Dikarya</taxon>
        <taxon>Basidiomycota</taxon>
        <taxon>Agaricomycotina</taxon>
        <taxon>Agaricomycetes</taxon>
        <taxon>Polyporales</taxon>
        <taxon>Phanerochaetaceae</taxon>
        <taxon>Phanerochaete</taxon>
    </lineage>
</organism>
<dbReference type="GeneID" id="18915676"/>
<keyword evidence="2" id="KW-1185">Reference proteome</keyword>
<dbReference type="Proteomes" id="UP000008370">
    <property type="component" value="Unassembled WGS sequence"/>
</dbReference>
<accession>K5V796</accession>
<dbReference type="KEGG" id="pco:PHACADRAFT_253122"/>
<name>K5V796_PHACS</name>
<proteinExistence type="predicted"/>
<reference evidence="1 2" key="1">
    <citation type="journal article" date="2012" name="BMC Genomics">
        <title>Comparative genomics of the white-rot fungi, Phanerochaete carnosa and P. chrysosporium, to elucidate the genetic basis of the distinct wood types they colonize.</title>
        <authorList>
            <person name="Suzuki H."/>
            <person name="MacDonald J."/>
            <person name="Syed K."/>
            <person name="Salamov A."/>
            <person name="Hori C."/>
            <person name="Aerts A."/>
            <person name="Henrissat B."/>
            <person name="Wiebenga A."/>
            <person name="vanKuyk P.A."/>
            <person name="Barry K."/>
            <person name="Lindquist E."/>
            <person name="LaButti K."/>
            <person name="Lapidus A."/>
            <person name="Lucas S."/>
            <person name="Coutinho P."/>
            <person name="Gong Y."/>
            <person name="Samejima M."/>
            <person name="Mahadevan R."/>
            <person name="Abou-Zaid M."/>
            <person name="de Vries R.P."/>
            <person name="Igarashi K."/>
            <person name="Yadav J.S."/>
            <person name="Grigoriev I.V."/>
            <person name="Master E.R."/>
        </authorList>
    </citation>
    <scope>NUCLEOTIDE SEQUENCE [LARGE SCALE GENOMIC DNA]</scope>
    <source>
        <strain evidence="1 2">HHB-10118-sp</strain>
    </source>
</reference>